<dbReference type="InParanoid" id="F2UFU4"/>
<dbReference type="Gene3D" id="3.40.50.10860">
    <property type="entry name" value="Leucine Dehydrogenase, chain A, domain 1"/>
    <property type="match status" value="1"/>
</dbReference>
<gene>
    <name evidence="11" type="ORF">PTSG_06449</name>
</gene>
<dbReference type="PROSITE" id="PS00074">
    <property type="entry name" value="GLFV_DEHYDROGENASE"/>
    <property type="match status" value="1"/>
</dbReference>
<evidence type="ECO:0000256" key="9">
    <source>
        <dbReference type="RuleBase" id="RU004417"/>
    </source>
</evidence>
<protein>
    <recommendedName>
        <fullName evidence="5">Glutamate dehydrogenase</fullName>
    </recommendedName>
</protein>
<evidence type="ECO:0000313" key="12">
    <source>
        <dbReference type="Proteomes" id="UP000007799"/>
    </source>
</evidence>
<dbReference type="PANTHER" id="PTHR11606">
    <property type="entry name" value="GLUTAMATE DEHYDROGENASE"/>
    <property type="match status" value="1"/>
</dbReference>
<dbReference type="SUPFAM" id="SSF51735">
    <property type="entry name" value="NAD(P)-binding Rossmann-fold domains"/>
    <property type="match status" value="1"/>
</dbReference>
<dbReference type="FunCoup" id="F2UFU4">
    <property type="interactions" value="1172"/>
</dbReference>
<dbReference type="AlphaFoldDB" id="F2UFU4"/>
<keyword evidence="7" id="KW-0547">Nucleotide-binding</keyword>
<evidence type="ECO:0000256" key="2">
    <source>
        <dbReference type="ARBA" id="ARBA00023002"/>
    </source>
</evidence>
<feature type="binding site" evidence="7">
    <location>
        <position position="132"/>
    </location>
    <ligand>
        <name>substrate</name>
    </ligand>
</feature>
<dbReference type="GO" id="GO:0000166">
    <property type="term" value="F:nucleotide binding"/>
    <property type="evidence" value="ECO:0007669"/>
    <property type="project" value="UniProtKB-KW"/>
</dbReference>
<keyword evidence="12" id="KW-1185">Reference proteome</keyword>
<organism evidence="12">
    <name type="scientific">Salpingoeca rosetta (strain ATCC 50818 / BSB-021)</name>
    <dbReference type="NCBI Taxonomy" id="946362"/>
    <lineage>
        <taxon>Eukaryota</taxon>
        <taxon>Choanoflagellata</taxon>
        <taxon>Craspedida</taxon>
        <taxon>Salpingoecidae</taxon>
        <taxon>Salpingoeca</taxon>
    </lineage>
</organism>
<dbReference type="eggNOG" id="KOG2250">
    <property type="taxonomic scope" value="Eukaryota"/>
</dbReference>
<dbReference type="KEGG" id="sre:PTSG_06449"/>
<feature type="binding site" evidence="7">
    <location>
        <position position="408"/>
    </location>
    <ligand>
        <name>substrate</name>
    </ligand>
</feature>
<accession>F2UFU4</accession>
<dbReference type="GeneID" id="16072389"/>
<keyword evidence="2 5" id="KW-0560">Oxidoreductase</keyword>
<reference evidence="11" key="1">
    <citation type="submission" date="2009-08" db="EMBL/GenBank/DDBJ databases">
        <title>Annotation of Salpingoeca rosetta.</title>
        <authorList>
            <consortium name="The Broad Institute Genome Sequencing Platform"/>
            <person name="Russ C."/>
            <person name="Cuomo C."/>
            <person name="Burger G."/>
            <person name="Gray M.W."/>
            <person name="Holland P.W.H."/>
            <person name="King N."/>
            <person name="Lang F.B.F."/>
            <person name="Roger A.J."/>
            <person name="Ruiz-Trillo I."/>
            <person name="Young S.K."/>
            <person name="Zeng Q."/>
            <person name="Gargeya S."/>
            <person name="Alvarado L."/>
            <person name="Berlin A."/>
            <person name="Chapman S.B."/>
            <person name="Chen Z."/>
            <person name="Freedman E."/>
            <person name="Gellesch M."/>
            <person name="Goldberg J."/>
            <person name="Griggs A."/>
            <person name="Gujja S."/>
            <person name="Heilman E."/>
            <person name="Heiman D."/>
            <person name="Howarth C."/>
            <person name="Mehta T."/>
            <person name="Neiman D."/>
            <person name="Pearson M."/>
            <person name="Roberts A."/>
            <person name="Saif S."/>
            <person name="Shea T."/>
            <person name="Shenoy N."/>
            <person name="Sisk P."/>
            <person name="Stolte C."/>
            <person name="Sykes S."/>
            <person name="White J."/>
            <person name="Yandava C."/>
            <person name="Haas B."/>
            <person name="Nusbaum C."/>
            <person name="Birren B."/>
        </authorList>
    </citation>
    <scope>NUCLEOTIDE SEQUENCE [LARGE SCALE GENOMIC DNA]</scope>
    <source>
        <strain evidence="11">ATCC 50818</strain>
    </source>
</reference>
<dbReference type="RefSeq" id="XP_004991829.1">
    <property type="nucleotide sequence ID" value="XM_004991772.1"/>
</dbReference>
<keyword evidence="7" id="KW-0520">NAD</keyword>
<feature type="domain" description="Glutamate/phenylalanine/leucine/valine/L-tryptophan dehydrogenase C-terminal" evidence="10">
    <location>
        <begin position="225"/>
        <end position="517"/>
    </location>
</feature>
<dbReference type="Proteomes" id="UP000007799">
    <property type="component" value="Unassembled WGS sequence"/>
</dbReference>
<dbReference type="InterPro" id="IPR006096">
    <property type="entry name" value="Glu/Leu/Phe/Val/Trp_DH_C"/>
</dbReference>
<evidence type="ECO:0000256" key="3">
    <source>
        <dbReference type="ARBA" id="ARBA00047867"/>
    </source>
</evidence>
<dbReference type="Pfam" id="PF02812">
    <property type="entry name" value="ELFV_dehydrog_N"/>
    <property type="match status" value="1"/>
</dbReference>
<comment type="catalytic activity">
    <reaction evidence="3">
        <text>L-glutamate + NAD(+) + H2O = 2-oxoglutarate + NH4(+) + NADH + H(+)</text>
        <dbReference type="Rhea" id="RHEA:15133"/>
        <dbReference type="ChEBI" id="CHEBI:15377"/>
        <dbReference type="ChEBI" id="CHEBI:15378"/>
        <dbReference type="ChEBI" id="CHEBI:16810"/>
        <dbReference type="ChEBI" id="CHEBI:28938"/>
        <dbReference type="ChEBI" id="CHEBI:29985"/>
        <dbReference type="ChEBI" id="CHEBI:57540"/>
        <dbReference type="ChEBI" id="CHEBI:57945"/>
        <dbReference type="EC" id="1.4.1.3"/>
    </reaction>
</comment>
<dbReference type="SUPFAM" id="SSF53223">
    <property type="entry name" value="Aminoacid dehydrogenase-like, N-terminal domain"/>
    <property type="match status" value="1"/>
</dbReference>
<feature type="binding site" evidence="7">
    <location>
        <position position="232"/>
    </location>
    <ligand>
        <name>NAD(+)</name>
        <dbReference type="ChEBI" id="CHEBI:57540"/>
    </ligand>
</feature>
<evidence type="ECO:0000256" key="4">
    <source>
        <dbReference type="ARBA" id="ARBA00048577"/>
    </source>
</evidence>
<evidence type="ECO:0000256" key="8">
    <source>
        <dbReference type="PIRSR" id="PIRSR000185-3"/>
    </source>
</evidence>
<dbReference type="PANTHER" id="PTHR11606:SF13">
    <property type="entry name" value="GLUTAMATE DEHYDROGENASE 1, MITOCHONDRIAL"/>
    <property type="match status" value="1"/>
</dbReference>
<dbReference type="InterPro" id="IPR006095">
    <property type="entry name" value="Glu/Leu/Phe/Val/Trp_DH"/>
</dbReference>
<comment type="catalytic activity">
    <reaction evidence="4">
        <text>L-glutamate + NADP(+) + H2O = 2-oxoglutarate + NH4(+) + NADPH + H(+)</text>
        <dbReference type="Rhea" id="RHEA:11612"/>
        <dbReference type="ChEBI" id="CHEBI:15377"/>
        <dbReference type="ChEBI" id="CHEBI:15378"/>
        <dbReference type="ChEBI" id="CHEBI:16810"/>
        <dbReference type="ChEBI" id="CHEBI:28938"/>
        <dbReference type="ChEBI" id="CHEBI:29985"/>
        <dbReference type="ChEBI" id="CHEBI:57783"/>
        <dbReference type="ChEBI" id="CHEBI:58349"/>
        <dbReference type="EC" id="1.4.1.3"/>
    </reaction>
</comment>
<evidence type="ECO:0000256" key="5">
    <source>
        <dbReference type="PIRNR" id="PIRNR000185"/>
    </source>
</evidence>
<dbReference type="Pfam" id="PF00208">
    <property type="entry name" value="ELFV_dehydrog"/>
    <property type="match status" value="1"/>
</dbReference>
<evidence type="ECO:0000313" key="11">
    <source>
        <dbReference type="EMBL" id="EGD75372.1"/>
    </source>
</evidence>
<dbReference type="InterPro" id="IPR036291">
    <property type="entry name" value="NAD(P)-bd_dom_sf"/>
</dbReference>
<evidence type="ECO:0000259" key="10">
    <source>
        <dbReference type="SMART" id="SM00839"/>
    </source>
</evidence>
<dbReference type="STRING" id="946362.F2UFU4"/>
<comment type="similarity">
    <text evidence="1 5 9">Belongs to the Glu/Leu/Phe/Val dehydrogenases family.</text>
</comment>
<dbReference type="GO" id="GO:0006538">
    <property type="term" value="P:L-glutamate catabolic process"/>
    <property type="evidence" value="ECO:0007669"/>
    <property type="project" value="TreeGrafter"/>
</dbReference>
<dbReference type="SMART" id="SM00839">
    <property type="entry name" value="ELFV_dehydrog"/>
    <property type="match status" value="1"/>
</dbReference>
<dbReference type="PIRSF" id="PIRSF000185">
    <property type="entry name" value="Glu_DH"/>
    <property type="match status" value="1"/>
</dbReference>
<feature type="binding site" evidence="7">
    <location>
        <position position="271"/>
    </location>
    <ligand>
        <name>NAD(+)</name>
        <dbReference type="ChEBI" id="CHEBI:57540"/>
    </ligand>
</feature>
<feature type="site" description="Important for catalysis" evidence="8">
    <location>
        <position position="186"/>
    </location>
</feature>
<sequence>MMRSVAGGLRRLLAAQHVPFRASSSASRAMSTTGQEPSFYQAVEIYFDEASALTKHNERLLDDIKEVDSLISFTFSIEGDKMDDQGRRVLTKIKAYRAQHSHHRLPCKGGIRYSPDVDADEVKALASLMTWKCAVVDVPFGGGKGGVVIDPRKMSERELEKVTRAYTLQLIRHNYIGPGVDVPAPDMGTGAREMAWIIDTYRGIRPDDVSGQGAVTGKPLEMGGIAGRTEATGLGVYFGLRDLCGHPEIMEKVGLPTGTKDKRIVVQGFGNVGYHTALFFQQRGGAHVIAIAERDGYIYNENGIDIPKLKQYFDANGSIMGFPAAESIVSCPRSLLLGDSCLTALLAVLRYSAAFHQCIAPLTHKHAHPYTSNAANGPLTPTADTILNSRGIVIVPDLYLNAGGVVVSYFEWLKNLSNVRFGRLNRRFDESRGQKIVDILKQTGVQITAEEENRIVRGASERDLAESGLEDTMSDSLVQILRQQAELEKETKTNVSLRVAAFVLAINKVANVRYKRGLVNPASSAI</sequence>
<dbReference type="PRINTS" id="PR00082">
    <property type="entry name" value="GLFDHDRGNASE"/>
</dbReference>
<evidence type="ECO:0000256" key="1">
    <source>
        <dbReference type="ARBA" id="ARBA00006382"/>
    </source>
</evidence>
<dbReference type="EMBL" id="GL832972">
    <property type="protein sequence ID" value="EGD75372.1"/>
    <property type="molecule type" value="Genomic_DNA"/>
</dbReference>
<dbReference type="Gene3D" id="3.40.50.720">
    <property type="entry name" value="NAD(P)-binding Rossmann-like Domain"/>
    <property type="match status" value="1"/>
</dbReference>
<proteinExistence type="inferred from homology"/>
<evidence type="ECO:0000256" key="7">
    <source>
        <dbReference type="PIRSR" id="PIRSR000185-2"/>
    </source>
</evidence>
<dbReference type="InterPro" id="IPR014362">
    <property type="entry name" value="Glu_DH"/>
</dbReference>
<name>F2UFU4_SALR5</name>
<feature type="binding site" evidence="7">
    <location>
        <position position="108"/>
    </location>
    <ligand>
        <name>substrate</name>
    </ligand>
</feature>
<dbReference type="GO" id="GO:0004352">
    <property type="term" value="F:glutamate dehydrogenase (NAD+) activity"/>
    <property type="evidence" value="ECO:0007669"/>
    <property type="project" value="TreeGrafter"/>
</dbReference>
<dbReference type="InterPro" id="IPR046346">
    <property type="entry name" value="Aminoacid_DH-like_N_sf"/>
</dbReference>
<dbReference type="InterPro" id="IPR006097">
    <property type="entry name" value="Glu/Leu/Phe/Val/Trp_DH_dimer"/>
</dbReference>
<feature type="active site" description="Proton donor" evidence="6">
    <location>
        <position position="144"/>
    </location>
</feature>
<dbReference type="OMA" id="WMVYKCA"/>
<dbReference type="OrthoDB" id="6718861at2759"/>
<evidence type="ECO:0000256" key="6">
    <source>
        <dbReference type="PIRSR" id="PIRSR000185-1"/>
    </source>
</evidence>
<dbReference type="InterPro" id="IPR033524">
    <property type="entry name" value="Glu/Leu/Phe/Val_DH_AS"/>
</dbReference>
<dbReference type="GO" id="GO:0005739">
    <property type="term" value="C:mitochondrion"/>
    <property type="evidence" value="ECO:0007669"/>
    <property type="project" value="TreeGrafter"/>
</dbReference>